<keyword evidence="4" id="KW-1185">Reference proteome</keyword>
<feature type="transmembrane region" description="Helical" evidence="1">
    <location>
        <begin position="132"/>
        <end position="151"/>
    </location>
</feature>
<dbReference type="Proteomes" id="UP001323617">
    <property type="component" value="Unassembled WGS sequence"/>
</dbReference>
<evidence type="ECO:0000256" key="1">
    <source>
        <dbReference type="SAM" id="Phobius"/>
    </source>
</evidence>
<keyword evidence="1" id="KW-1133">Transmembrane helix</keyword>
<reference evidence="3 4" key="1">
    <citation type="journal article" date="2023" name="bioRxiv">
        <title>High-quality genome assemblies of four members of thePodospora anserinaspecies complex.</title>
        <authorList>
            <person name="Ament-Velasquez S.L."/>
            <person name="Vogan A.A."/>
            <person name="Wallerman O."/>
            <person name="Hartmann F."/>
            <person name="Gautier V."/>
            <person name="Silar P."/>
            <person name="Giraud T."/>
            <person name="Johannesson H."/>
        </authorList>
    </citation>
    <scope>NUCLEOTIDE SEQUENCE [LARGE SCALE GENOMIC DNA]</scope>
    <source>
        <strain evidence="3 4">CBS 124.78</strain>
    </source>
</reference>
<feature type="signal peptide" evidence="2">
    <location>
        <begin position="1"/>
        <end position="19"/>
    </location>
</feature>
<dbReference type="RefSeq" id="XP_062797400.1">
    <property type="nucleotide sequence ID" value="XM_062948838.1"/>
</dbReference>
<proteinExistence type="predicted"/>
<feature type="chain" id="PRO_5045161353" evidence="2">
    <location>
        <begin position="20"/>
        <end position="152"/>
    </location>
</feature>
<evidence type="ECO:0000313" key="4">
    <source>
        <dbReference type="Proteomes" id="UP001323617"/>
    </source>
</evidence>
<gene>
    <name evidence="3" type="ORF">QC764_603335</name>
</gene>
<keyword evidence="1" id="KW-0812">Transmembrane</keyword>
<sequence>MVGFLFCYLLSFTLIISHGLRHTTCKHIKTNIFQARYIIYTHHHNHVIIIVKMQLLAPVLFVTATLAAASTEQQLFRRQVGSNSTLVVVQAAETGAFRAGAPLPTDGLGAGRFAGDSGSGFFEVSGAPSSTFTAIGGLLGVVGAVVGGVMLL</sequence>
<keyword evidence="1" id="KW-0472">Membrane</keyword>
<keyword evidence="2" id="KW-0732">Signal</keyword>
<evidence type="ECO:0000313" key="3">
    <source>
        <dbReference type="EMBL" id="KAK4671104.1"/>
    </source>
</evidence>
<name>A0ABR0HT56_9PEZI</name>
<feature type="transmembrane region" description="Helical" evidence="1">
    <location>
        <begin position="45"/>
        <end position="69"/>
    </location>
</feature>
<accession>A0ABR0HT56</accession>
<protein>
    <submittedName>
        <fullName evidence="3">Uncharacterized protein</fullName>
    </submittedName>
</protein>
<comment type="caution">
    <text evidence="3">The sequence shown here is derived from an EMBL/GenBank/DDBJ whole genome shotgun (WGS) entry which is preliminary data.</text>
</comment>
<organism evidence="3 4">
    <name type="scientific">Podospora pseudoanserina</name>
    <dbReference type="NCBI Taxonomy" id="2609844"/>
    <lineage>
        <taxon>Eukaryota</taxon>
        <taxon>Fungi</taxon>
        <taxon>Dikarya</taxon>
        <taxon>Ascomycota</taxon>
        <taxon>Pezizomycotina</taxon>
        <taxon>Sordariomycetes</taxon>
        <taxon>Sordariomycetidae</taxon>
        <taxon>Sordariales</taxon>
        <taxon>Podosporaceae</taxon>
        <taxon>Podospora</taxon>
    </lineage>
</organism>
<dbReference type="GeneID" id="87969703"/>
<evidence type="ECO:0000256" key="2">
    <source>
        <dbReference type="SAM" id="SignalP"/>
    </source>
</evidence>
<dbReference type="EMBL" id="JAFFHC010000006">
    <property type="protein sequence ID" value="KAK4671104.1"/>
    <property type="molecule type" value="Genomic_DNA"/>
</dbReference>